<dbReference type="Proteomes" id="UP000435112">
    <property type="component" value="Unassembled WGS sequence"/>
</dbReference>
<organism evidence="2 3">
    <name type="scientific">Phytophthora rubi</name>
    <dbReference type="NCBI Taxonomy" id="129364"/>
    <lineage>
        <taxon>Eukaryota</taxon>
        <taxon>Sar</taxon>
        <taxon>Stramenopiles</taxon>
        <taxon>Oomycota</taxon>
        <taxon>Peronosporomycetes</taxon>
        <taxon>Peronosporales</taxon>
        <taxon>Peronosporaceae</taxon>
        <taxon>Phytophthora</taxon>
    </lineage>
</organism>
<accession>A0A6A3JJ27</accession>
<dbReference type="OrthoDB" id="109581at2759"/>
<protein>
    <submittedName>
        <fullName evidence="2">Uncharacterized protein</fullName>
    </submittedName>
</protein>
<reference evidence="2 3" key="1">
    <citation type="submission" date="2018-09" db="EMBL/GenBank/DDBJ databases">
        <title>Genomic investigation of the strawberry pathogen Phytophthora fragariae indicates pathogenicity is determined by transcriptional variation in three key races.</title>
        <authorList>
            <person name="Adams T.M."/>
            <person name="Armitage A.D."/>
            <person name="Sobczyk M.K."/>
            <person name="Bates H.J."/>
            <person name="Dunwell J.M."/>
            <person name="Nellist C.F."/>
            <person name="Harrison R.J."/>
        </authorList>
    </citation>
    <scope>NUCLEOTIDE SEQUENCE [LARGE SCALE GENOMIC DNA]</scope>
    <source>
        <strain evidence="2 3">SCRP324</strain>
    </source>
</reference>
<feature type="region of interest" description="Disordered" evidence="1">
    <location>
        <begin position="445"/>
        <end position="472"/>
    </location>
</feature>
<evidence type="ECO:0000313" key="2">
    <source>
        <dbReference type="EMBL" id="KAE8995109.1"/>
    </source>
</evidence>
<feature type="region of interest" description="Disordered" evidence="1">
    <location>
        <begin position="1"/>
        <end position="21"/>
    </location>
</feature>
<feature type="compositionally biased region" description="Basic and acidic residues" evidence="1">
    <location>
        <begin position="274"/>
        <end position="287"/>
    </location>
</feature>
<dbReference type="EMBL" id="QXFU01001811">
    <property type="protein sequence ID" value="KAE8995109.1"/>
    <property type="molecule type" value="Genomic_DNA"/>
</dbReference>
<evidence type="ECO:0000256" key="1">
    <source>
        <dbReference type="SAM" id="MobiDB-lite"/>
    </source>
</evidence>
<gene>
    <name evidence="2" type="ORF">PR002_g19729</name>
</gene>
<feature type="compositionally biased region" description="Basic and acidic residues" evidence="1">
    <location>
        <begin position="221"/>
        <end position="241"/>
    </location>
</feature>
<feature type="compositionally biased region" description="Polar residues" evidence="1">
    <location>
        <begin position="242"/>
        <end position="255"/>
    </location>
</feature>
<proteinExistence type="predicted"/>
<comment type="caution">
    <text evidence="2">The sequence shown here is derived from an EMBL/GenBank/DDBJ whole genome shotgun (WGS) entry which is preliminary data.</text>
</comment>
<feature type="region of interest" description="Disordered" evidence="1">
    <location>
        <begin position="221"/>
        <end position="306"/>
    </location>
</feature>
<evidence type="ECO:0000313" key="3">
    <source>
        <dbReference type="Proteomes" id="UP000435112"/>
    </source>
</evidence>
<sequence length="526" mass="59074">MSKRRASDLLDSSDEEGSYEHPMPVPIFTPILPPKLRSISHEELVKWDKRRREYEAKMRARCRSSGEDYNLVTQNVKESFDVELLESFCSLRLRKDVADVTEGQLIAEIKALLAKVKNDLPDIKALFDKELVMDLAETDVDARILAYFQKFEQVVLEHGLEDVFSGDDGEKEKCKRLVSCLAPPILKADAKTAVRWTDKAAAKSMQKLYTLVYDKAVAHERHVQQDKRMRMTARVKDKSKDSSASTMSGRATGTAAQPKKQGRGDFSVKPTAPKNDRKVENLAADRKTARKPFTNNNREPPSPCPKCQEMHWLSDCPKASDAEKVALRLKLREASKARGSRVKRLKRLMPAASRTVTINGVLELPCCPDSGSDHTVISQSHWDLLIAADPNTQALLHVLIHTAAGPVEPAEAVPCLVVDMDDDEFIIGRDLLGIDVDRQLEQLATHRDDETSGDPFSLEADEPPAERQAATDDEVRAAVEVRIERALQHGFPPDKVDKLRLIVFAYDVWRLELRDDPPARCRSKCV</sequence>
<dbReference type="AlphaFoldDB" id="A0A6A3JJ27"/>
<name>A0A6A3JJ27_9STRA</name>